<dbReference type="Gene3D" id="1.10.287.470">
    <property type="entry name" value="Helix hairpin bin"/>
    <property type="match status" value="1"/>
</dbReference>
<keyword evidence="3" id="KW-0472">Membrane</keyword>
<dbReference type="PANTHER" id="PTHR30367:SF6">
    <property type="entry name" value="SECRETION PROTEIN-RELATED"/>
    <property type="match status" value="1"/>
</dbReference>
<keyword evidence="3" id="KW-1133">Transmembrane helix</keyword>
<dbReference type="SUPFAM" id="SSF111369">
    <property type="entry name" value="HlyD-like secretion proteins"/>
    <property type="match status" value="2"/>
</dbReference>
<name>A0ABV7CB49_9VIBR</name>
<dbReference type="InterPro" id="IPR058634">
    <property type="entry name" value="AaeA-lik-b-barrel"/>
</dbReference>
<dbReference type="InterPro" id="IPR050393">
    <property type="entry name" value="MFP_Efflux_Pump"/>
</dbReference>
<feature type="domain" description="p-hydroxybenzoic acid efflux pump subunit AaeA-like beta-barrel" evidence="5">
    <location>
        <begin position="236"/>
        <end position="327"/>
    </location>
</feature>
<comment type="similarity">
    <text evidence="1">Belongs to the membrane fusion protein (MFP) (TC 8.A.1) family.</text>
</comment>
<evidence type="ECO:0000313" key="7">
    <source>
        <dbReference type="Proteomes" id="UP001595384"/>
    </source>
</evidence>
<feature type="transmembrane region" description="Helical" evidence="3">
    <location>
        <begin position="7"/>
        <end position="27"/>
    </location>
</feature>
<protein>
    <submittedName>
        <fullName evidence="6">HlyD family secretion protein</fullName>
    </submittedName>
</protein>
<evidence type="ECO:0000256" key="1">
    <source>
        <dbReference type="ARBA" id="ARBA00009477"/>
    </source>
</evidence>
<proteinExistence type="inferred from homology"/>
<keyword evidence="7" id="KW-1185">Reference proteome</keyword>
<evidence type="ECO:0000259" key="4">
    <source>
        <dbReference type="Pfam" id="PF25917"/>
    </source>
</evidence>
<accession>A0ABV7CB49</accession>
<organism evidence="6 7">
    <name type="scientific">Vibrio zhugei</name>
    <dbReference type="NCBI Taxonomy" id="2479546"/>
    <lineage>
        <taxon>Bacteria</taxon>
        <taxon>Pseudomonadati</taxon>
        <taxon>Pseudomonadota</taxon>
        <taxon>Gammaproteobacteria</taxon>
        <taxon>Vibrionales</taxon>
        <taxon>Vibrionaceae</taxon>
        <taxon>Vibrio</taxon>
    </lineage>
</organism>
<gene>
    <name evidence="6" type="ORF">ACFODT_07160</name>
</gene>
<feature type="domain" description="Multidrug resistance protein MdtA-like barrel-sandwich hybrid" evidence="4">
    <location>
        <begin position="46"/>
        <end position="230"/>
    </location>
</feature>
<comment type="caution">
    <text evidence="6">The sequence shown here is derived from an EMBL/GenBank/DDBJ whole genome shotgun (WGS) entry which is preliminary data.</text>
</comment>
<evidence type="ECO:0000256" key="3">
    <source>
        <dbReference type="SAM" id="Phobius"/>
    </source>
</evidence>
<dbReference type="Gene3D" id="2.40.50.100">
    <property type="match status" value="1"/>
</dbReference>
<dbReference type="Gene3D" id="2.40.30.170">
    <property type="match status" value="1"/>
</dbReference>
<dbReference type="RefSeq" id="WP_123014760.1">
    <property type="nucleotide sequence ID" value="NZ_AP024912.1"/>
</dbReference>
<evidence type="ECO:0000259" key="5">
    <source>
        <dbReference type="Pfam" id="PF25963"/>
    </source>
</evidence>
<dbReference type="Pfam" id="PF25917">
    <property type="entry name" value="BSH_RND"/>
    <property type="match status" value="1"/>
</dbReference>
<dbReference type="EMBL" id="JBHRSE010000046">
    <property type="protein sequence ID" value="MFC3023600.1"/>
    <property type="molecule type" value="Genomic_DNA"/>
</dbReference>
<keyword evidence="3" id="KW-0812">Transmembrane</keyword>
<dbReference type="Proteomes" id="UP001595384">
    <property type="component" value="Unassembled WGS sequence"/>
</dbReference>
<evidence type="ECO:0000256" key="2">
    <source>
        <dbReference type="SAM" id="Coils"/>
    </source>
</evidence>
<feature type="coiled-coil region" evidence="2">
    <location>
        <begin position="150"/>
        <end position="177"/>
    </location>
</feature>
<dbReference type="InterPro" id="IPR058625">
    <property type="entry name" value="MdtA-like_BSH"/>
</dbReference>
<evidence type="ECO:0000313" key="6">
    <source>
        <dbReference type="EMBL" id="MFC3023600.1"/>
    </source>
</evidence>
<dbReference type="PANTHER" id="PTHR30367">
    <property type="entry name" value="P-HYDROXYBENZOIC ACID EFFLUX PUMP SUBUNIT AAEA-RELATED"/>
    <property type="match status" value="1"/>
</dbReference>
<reference evidence="7" key="1">
    <citation type="journal article" date="2019" name="Int. J. Syst. Evol. Microbiol.">
        <title>The Global Catalogue of Microorganisms (GCM) 10K type strain sequencing project: providing services to taxonomists for standard genome sequencing and annotation.</title>
        <authorList>
            <consortium name="The Broad Institute Genomics Platform"/>
            <consortium name="The Broad Institute Genome Sequencing Center for Infectious Disease"/>
            <person name="Wu L."/>
            <person name="Ma J."/>
        </authorList>
    </citation>
    <scope>NUCLEOTIDE SEQUENCE [LARGE SCALE GENOMIC DNA]</scope>
    <source>
        <strain evidence="7">KCTC 62784</strain>
    </source>
</reference>
<keyword evidence="2" id="KW-0175">Coiled coil</keyword>
<sequence length="353" mass="39218">MTPDQKFARWIKISSAVFLIIFAYFLIADFVMPLTPQSMVTRVVTKVSTRVNGQIIAIDVKNNQLVHKGDVLFEVDPKPYQLAVEKAKINLDLVKQKNAQLDSSIMAAQATVQAQRIVMEQKQREAHRLSRLFKRSGTSRQQFDDANSIAVAAQANLQAAQAKLKELQVSRGALDDDNNVSIRAARNQLEQAKLNLKYTKIVADHDGAVTNLQLEPGTYATAGTPLIALVADNMDIIADFREKSLRHYTVGDHAEVSFDSKPGQIFDARIVSIDAGVSAGQFDANGRLATPSSSNRWVRDAQRMRVHLALVNPHDMHFNTGAKATVQLIPDNGLVAMFARLQIRFISLLHYIY</sequence>
<dbReference type="Pfam" id="PF25963">
    <property type="entry name" value="Beta-barrel_AAEA"/>
    <property type="match status" value="1"/>
</dbReference>